<dbReference type="Pfam" id="PF02630">
    <property type="entry name" value="SCO1-SenC"/>
    <property type="match status" value="1"/>
</dbReference>
<protein>
    <submittedName>
        <fullName evidence="7">Protein SCO1/2</fullName>
    </submittedName>
    <submittedName>
        <fullName evidence="6">SCO family protein</fullName>
    </submittedName>
</protein>
<evidence type="ECO:0000313" key="7">
    <source>
        <dbReference type="EMBL" id="SEG60013.1"/>
    </source>
</evidence>
<dbReference type="GO" id="GO:0046872">
    <property type="term" value="F:metal ion binding"/>
    <property type="evidence" value="ECO:0007669"/>
    <property type="project" value="UniProtKB-KW"/>
</dbReference>
<keyword evidence="8" id="KW-1185">Reference proteome</keyword>
<comment type="similarity">
    <text evidence="1">Belongs to the SCO1/2 family.</text>
</comment>
<reference evidence="7 8" key="1">
    <citation type="submission" date="2016-10" db="EMBL/GenBank/DDBJ databases">
        <authorList>
            <person name="de Groot N.N."/>
        </authorList>
    </citation>
    <scope>NUCLEOTIDE SEQUENCE [LARGE SCALE GENOMIC DNA]</scope>
    <source>
        <strain evidence="7 8">CGMCC 1.10331</strain>
    </source>
</reference>
<dbReference type="CDD" id="cd02968">
    <property type="entry name" value="SCO"/>
    <property type="match status" value="1"/>
</dbReference>
<dbReference type="InterPro" id="IPR013766">
    <property type="entry name" value="Thioredoxin_domain"/>
</dbReference>
<evidence type="ECO:0000259" key="5">
    <source>
        <dbReference type="PROSITE" id="PS51352"/>
    </source>
</evidence>
<evidence type="ECO:0000313" key="8">
    <source>
        <dbReference type="Proteomes" id="UP000236740"/>
    </source>
</evidence>
<keyword evidence="6" id="KW-0614">Plasmid</keyword>
<dbReference type="RefSeq" id="WP_103992519.1">
    <property type="nucleotide sequence ID" value="NZ_CP031312.1"/>
</dbReference>
<sequence>MQRRTFLQGAAGAGLAGTAGCLGLSDSNPDVVLPEPDREYTSEELPYPAWGQRIPDVTLPDPIGDAEVATRSVDTPSLYTFFYSHCNTVCPVLIQSMRNVQTHSIREEYADEVTFLPVTFDPERDDAERLETYAGEMNVALDAGNWRFLRPSSVERAKATVEEEFGVTFERTHPDDMDMYMFAHSAMTYLVNADGYVERAYRTDSPDPERLIDDLETVRNG</sequence>
<dbReference type="GeneID" id="39859398"/>
<keyword evidence="3" id="KW-0479">Metal-binding</keyword>
<dbReference type="KEGG" id="hlm:DV707_14860"/>
<gene>
    <name evidence="6" type="ORF">DV707_14860</name>
    <name evidence="7" type="ORF">SAMN04488133_2843</name>
</gene>
<keyword evidence="2 3" id="KW-0186">Copper</keyword>
<dbReference type="OrthoDB" id="27579at2157"/>
<feature type="binding site" evidence="3">
    <location>
        <position position="184"/>
    </location>
    <ligand>
        <name>Cu cation</name>
        <dbReference type="ChEBI" id="CHEBI:23378"/>
    </ligand>
</feature>
<evidence type="ECO:0000256" key="1">
    <source>
        <dbReference type="ARBA" id="ARBA00010996"/>
    </source>
</evidence>
<keyword evidence="4" id="KW-1015">Disulfide bond</keyword>
<dbReference type="InterPro" id="IPR003782">
    <property type="entry name" value="SCO1/SenC"/>
</dbReference>
<feature type="binding site" evidence="3">
    <location>
        <position position="86"/>
    </location>
    <ligand>
        <name>Cu cation</name>
        <dbReference type="ChEBI" id="CHEBI:23378"/>
    </ligand>
</feature>
<feature type="domain" description="Thioredoxin" evidence="5">
    <location>
        <begin position="48"/>
        <end position="220"/>
    </location>
</feature>
<accession>A0A1H6BH19</accession>
<name>A0A1H6BH19_9EURY</name>
<dbReference type="PROSITE" id="PS51352">
    <property type="entry name" value="THIOREDOXIN_2"/>
    <property type="match status" value="1"/>
</dbReference>
<dbReference type="AlphaFoldDB" id="A0A1H6BH19"/>
<dbReference type="PANTHER" id="PTHR12151">
    <property type="entry name" value="ELECTRON TRANSPORT PROTIN SCO1/SENC FAMILY MEMBER"/>
    <property type="match status" value="1"/>
</dbReference>
<geneLocation type="plasmid" evidence="6">
    <name>unnamed1</name>
</geneLocation>
<evidence type="ECO:0000313" key="9">
    <source>
        <dbReference type="Proteomes" id="UP000296733"/>
    </source>
</evidence>
<evidence type="ECO:0000256" key="4">
    <source>
        <dbReference type="PIRSR" id="PIRSR603782-2"/>
    </source>
</evidence>
<organism evidence="7 8">
    <name type="scientific">Halobellus limi</name>
    <dbReference type="NCBI Taxonomy" id="699433"/>
    <lineage>
        <taxon>Archaea</taxon>
        <taxon>Methanobacteriati</taxon>
        <taxon>Methanobacteriota</taxon>
        <taxon>Stenosarchaea group</taxon>
        <taxon>Halobacteria</taxon>
        <taxon>Halobacteriales</taxon>
        <taxon>Haloferacaceae</taxon>
        <taxon>Halobellus</taxon>
    </lineage>
</organism>
<dbReference type="Proteomes" id="UP000296733">
    <property type="component" value="Plasmid unnamed1"/>
</dbReference>
<dbReference type="Proteomes" id="UP000236740">
    <property type="component" value="Unassembled WGS sequence"/>
</dbReference>
<dbReference type="PANTHER" id="PTHR12151:SF25">
    <property type="entry name" value="LINALOOL DEHYDRATASE_ISOMERASE DOMAIN-CONTAINING PROTEIN"/>
    <property type="match status" value="1"/>
</dbReference>
<dbReference type="PROSITE" id="PS51257">
    <property type="entry name" value="PROKAR_LIPOPROTEIN"/>
    <property type="match status" value="1"/>
</dbReference>
<evidence type="ECO:0000313" key="6">
    <source>
        <dbReference type="EMBL" id="QCC49036.1"/>
    </source>
</evidence>
<dbReference type="InterPro" id="IPR036249">
    <property type="entry name" value="Thioredoxin-like_sf"/>
</dbReference>
<dbReference type="SUPFAM" id="SSF52833">
    <property type="entry name" value="Thioredoxin-like"/>
    <property type="match status" value="1"/>
</dbReference>
<reference evidence="6 9" key="2">
    <citation type="journal article" date="2019" name="Nat. Commun.">
        <title>A new type of DNA phosphorothioation-based antiviral system in archaea.</title>
        <authorList>
            <person name="Xiong L."/>
            <person name="Liu S."/>
            <person name="Chen S."/>
            <person name="Xiao Y."/>
            <person name="Zhu B."/>
            <person name="Gao Y."/>
            <person name="Zhang Y."/>
            <person name="Chen B."/>
            <person name="Luo J."/>
            <person name="Deng Z."/>
            <person name="Chen X."/>
            <person name="Wang L."/>
            <person name="Chen S."/>
        </authorList>
    </citation>
    <scope>NUCLEOTIDE SEQUENCE [LARGE SCALE GENOMIC DNA]</scope>
    <source>
        <strain evidence="6 9">CGMCC 1.10331</strain>
        <plasmid evidence="6 9">unnamed1</plasmid>
    </source>
</reference>
<proteinExistence type="inferred from homology"/>
<evidence type="ECO:0000256" key="3">
    <source>
        <dbReference type="PIRSR" id="PIRSR603782-1"/>
    </source>
</evidence>
<dbReference type="EMBL" id="FNVN01000004">
    <property type="protein sequence ID" value="SEG60013.1"/>
    <property type="molecule type" value="Genomic_DNA"/>
</dbReference>
<evidence type="ECO:0000256" key="2">
    <source>
        <dbReference type="ARBA" id="ARBA00023008"/>
    </source>
</evidence>
<feature type="binding site" evidence="3">
    <location>
        <position position="90"/>
    </location>
    <ligand>
        <name>Cu cation</name>
        <dbReference type="ChEBI" id="CHEBI:23378"/>
    </ligand>
</feature>
<dbReference type="Gene3D" id="3.40.30.10">
    <property type="entry name" value="Glutaredoxin"/>
    <property type="match status" value="1"/>
</dbReference>
<dbReference type="EMBL" id="CP031312">
    <property type="protein sequence ID" value="QCC49036.1"/>
    <property type="molecule type" value="Genomic_DNA"/>
</dbReference>
<feature type="disulfide bond" description="Redox-active" evidence="4">
    <location>
        <begin position="86"/>
        <end position="90"/>
    </location>
</feature>